<dbReference type="Gene3D" id="2.60.270.50">
    <property type="match status" value="1"/>
</dbReference>
<protein>
    <submittedName>
        <fullName evidence="1">Uncharacterized protein</fullName>
    </submittedName>
</protein>
<gene>
    <name evidence="1" type="ORF">NW766_003793</name>
</gene>
<reference evidence="1" key="1">
    <citation type="submission" date="2022-10" db="EMBL/GenBank/DDBJ databases">
        <title>Fusarium specimens isolated from Avocado Roots.</title>
        <authorList>
            <person name="Stajich J."/>
            <person name="Roper C."/>
            <person name="Heimlech-Rivalta G."/>
        </authorList>
    </citation>
    <scope>NUCLEOTIDE SEQUENCE</scope>
    <source>
        <strain evidence="1">CF00143</strain>
    </source>
</reference>
<dbReference type="Proteomes" id="UP001152130">
    <property type="component" value="Unassembled WGS sequence"/>
</dbReference>
<dbReference type="AlphaFoldDB" id="A0A9W8PV67"/>
<accession>A0A9W8PV67</accession>
<keyword evidence="2" id="KW-1185">Reference proteome</keyword>
<sequence length="127" mass="14180">MAARRIKILFQNNTQQTLNWVDSGVEHGERSVVAPDQINSRDTGNWALESDGFATGCEGWMTWRIGDNGPTVTLEYSNPYAGENSYSCSVDSNAFTVDWNGGSNDWAEVRFFVNQKETPQDDDDDSC</sequence>
<dbReference type="EMBL" id="JAPDHF010000005">
    <property type="protein sequence ID" value="KAJ4017724.1"/>
    <property type="molecule type" value="Genomic_DNA"/>
</dbReference>
<evidence type="ECO:0000313" key="2">
    <source>
        <dbReference type="Proteomes" id="UP001152130"/>
    </source>
</evidence>
<dbReference type="InterPro" id="IPR015926">
    <property type="entry name" value="Cytolysin/lectin"/>
</dbReference>
<dbReference type="OrthoDB" id="4977464at2759"/>
<comment type="caution">
    <text evidence="1">The sequence shown here is derived from an EMBL/GenBank/DDBJ whole genome shotgun (WGS) entry which is preliminary data.</text>
</comment>
<evidence type="ECO:0000313" key="1">
    <source>
        <dbReference type="EMBL" id="KAJ4017724.1"/>
    </source>
</evidence>
<dbReference type="SUPFAM" id="SSF63724">
    <property type="entry name" value="Cytolysin/lectin"/>
    <property type="match status" value="1"/>
</dbReference>
<name>A0A9W8PV67_9HYPO</name>
<organism evidence="1 2">
    <name type="scientific">Fusarium irregulare</name>
    <dbReference type="NCBI Taxonomy" id="2494466"/>
    <lineage>
        <taxon>Eukaryota</taxon>
        <taxon>Fungi</taxon>
        <taxon>Dikarya</taxon>
        <taxon>Ascomycota</taxon>
        <taxon>Pezizomycotina</taxon>
        <taxon>Sordariomycetes</taxon>
        <taxon>Hypocreomycetidae</taxon>
        <taxon>Hypocreales</taxon>
        <taxon>Nectriaceae</taxon>
        <taxon>Fusarium</taxon>
        <taxon>Fusarium incarnatum-equiseti species complex</taxon>
    </lineage>
</organism>
<proteinExistence type="predicted"/>